<comment type="caution">
    <text evidence="1">The sequence shown here is derived from an EMBL/GenBank/DDBJ whole genome shotgun (WGS) entry which is preliminary data.</text>
</comment>
<gene>
    <name evidence="1" type="ORF">VNI00_010537</name>
</gene>
<evidence type="ECO:0000313" key="2">
    <source>
        <dbReference type="Proteomes" id="UP001383192"/>
    </source>
</evidence>
<name>A0AAW0CIU2_9AGAR</name>
<proteinExistence type="predicted"/>
<protein>
    <submittedName>
        <fullName evidence="1">Uncharacterized protein</fullName>
    </submittedName>
</protein>
<dbReference type="Proteomes" id="UP001383192">
    <property type="component" value="Unassembled WGS sequence"/>
</dbReference>
<dbReference type="EMBL" id="JAYKXP010000042">
    <property type="protein sequence ID" value="KAK7038903.1"/>
    <property type="molecule type" value="Genomic_DNA"/>
</dbReference>
<dbReference type="AlphaFoldDB" id="A0AAW0CIU2"/>
<organism evidence="1 2">
    <name type="scientific">Paramarasmius palmivorus</name>
    <dbReference type="NCBI Taxonomy" id="297713"/>
    <lineage>
        <taxon>Eukaryota</taxon>
        <taxon>Fungi</taxon>
        <taxon>Dikarya</taxon>
        <taxon>Basidiomycota</taxon>
        <taxon>Agaricomycotina</taxon>
        <taxon>Agaricomycetes</taxon>
        <taxon>Agaricomycetidae</taxon>
        <taxon>Agaricales</taxon>
        <taxon>Marasmiineae</taxon>
        <taxon>Marasmiaceae</taxon>
        <taxon>Paramarasmius</taxon>
    </lineage>
</organism>
<evidence type="ECO:0000313" key="1">
    <source>
        <dbReference type="EMBL" id="KAK7038903.1"/>
    </source>
</evidence>
<keyword evidence="2" id="KW-1185">Reference proteome</keyword>
<accession>A0AAW0CIU2</accession>
<reference evidence="1 2" key="1">
    <citation type="submission" date="2024-01" db="EMBL/GenBank/DDBJ databases">
        <title>A draft genome for a cacao thread blight-causing isolate of Paramarasmius palmivorus.</title>
        <authorList>
            <person name="Baruah I.K."/>
            <person name="Bukari Y."/>
            <person name="Amoako-Attah I."/>
            <person name="Meinhardt L.W."/>
            <person name="Bailey B.A."/>
            <person name="Cohen S.P."/>
        </authorList>
    </citation>
    <scope>NUCLEOTIDE SEQUENCE [LARGE SCALE GENOMIC DNA]</scope>
    <source>
        <strain evidence="1 2">GH-12</strain>
    </source>
</reference>
<sequence length="150" mass="17240">MSTILASKTHPYHRARADKTMSLSTSSHSCTCDSLPPSVDDGHFAFARIEGEVRLVQVSSATPIGALTTIDVKIFRHEFITIFRLLETKTIHPADIYILENIDDRAKCYEEEKETVFLSKDVMERLRKLSLPTIYSRPYRPSRRIHYALR</sequence>